<comment type="caution">
    <text evidence="1">The sequence shown here is derived from an EMBL/GenBank/DDBJ whole genome shotgun (WGS) entry which is preliminary data.</text>
</comment>
<accession>A0ABQ0WQT2</accession>
<evidence type="ECO:0000313" key="2">
    <source>
        <dbReference type="Proteomes" id="UP000321691"/>
    </source>
</evidence>
<organism evidence="1 2">
    <name type="scientific">Levilactobacillus spicheri</name>
    <dbReference type="NCBI Taxonomy" id="216463"/>
    <lineage>
        <taxon>Bacteria</taxon>
        <taxon>Bacillati</taxon>
        <taxon>Bacillota</taxon>
        <taxon>Bacilli</taxon>
        <taxon>Lactobacillales</taxon>
        <taxon>Lactobacillaceae</taxon>
        <taxon>Levilactobacillus</taxon>
    </lineage>
</organism>
<sequence>MTHPGGGTFSGEGPAAFWSFCALPAPSERRWDKGALGALRMSGVKTGDKKRRRLIIDVR</sequence>
<protein>
    <submittedName>
        <fullName evidence="1">Uncharacterized protein</fullName>
    </submittedName>
</protein>
<evidence type="ECO:0000313" key="1">
    <source>
        <dbReference type="EMBL" id="GEO67477.1"/>
    </source>
</evidence>
<keyword evidence="2" id="KW-1185">Reference proteome</keyword>
<proteinExistence type="predicted"/>
<gene>
    <name evidence="1" type="ORF">LSP04_18960</name>
</gene>
<name>A0ABQ0WQT2_9LACO</name>
<reference evidence="1 2" key="1">
    <citation type="submission" date="2019-07" db="EMBL/GenBank/DDBJ databases">
        <title>Whole genome shotgun sequence of Lactobacillus spicheri NBRC 107155.</title>
        <authorList>
            <person name="Hosoyama A."/>
            <person name="Uohara A."/>
            <person name="Ohji S."/>
            <person name="Ichikawa N."/>
        </authorList>
    </citation>
    <scope>NUCLEOTIDE SEQUENCE [LARGE SCALE GENOMIC DNA]</scope>
    <source>
        <strain evidence="1 2">NBRC 107155</strain>
    </source>
</reference>
<dbReference type="EMBL" id="BJZI01000030">
    <property type="protein sequence ID" value="GEO67477.1"/>
    <property type="molecule type" value="Genomic_DNA"/>
</dbReference>
<dbReference type="Proteomes" id="UP000321691">
    <property type="component" value="Unassembled WGS sequence"/>
</dbReference>